<name>A0A8C1IG90_CYPCA</name>
<proteinExistence type="inferred from homology"/>
<dbReference type="InterPro" id="IPR027417">
    <property type="entry name" value="P-loop_NTPase"/>
</dbReference>
<dbReference type="InterPro" id="IPR006703">
    <property type="entry name" value="G_AIG1"/>
</dbReference>
<evidence type="ECO:0000313" key="6">
    <source>
        <dbReference type="Ensembl" id="ENSCCRP00010017143.1"/>
    </source>
</evidence>
<dbReference type="PANTHER" id="PTHR10903">
    <property type="entry name" value="GTPASE, IMAP FAMILY MEMBER-RELATED"/>
    <property type="match status" value="1"/>
</dbReference>
<comment type="similarity">
    <text evidence="1">Belongs to the TRAFAC class TrmE-Era-EngA-EngB-Septin-like GTPase superfamily. AIG1/Toc34/Toc159-like paraseptin GTPase family. IAN subfamily.</text>
</comment>
<dbReference type="InterPro" id="IPR045058">
    <property type="entry name" value="GIMA/IAN/Toc"/>
</dbReference>
<dbReference type="Proteomes" id="UP000694427">
    <property type="component" value="Unplaced"/>
</dbReference>
<sequence length="515" mass="58957">MEAGEDSDYHDNYTALPEIKAIIIGSKAEYKCTAANTILSHTDWKVGKEIVKSEMKQTTIQNRSVTLVMTPGWWRSFTLAESTKYIQMEIVHSLKHCPDPHAFLLVISLHKPFTDMHLKSLVEHMEIFGEQIWNHTIVLLMYDNTEQRNADSKQLIERAGKELDIVIKKCGNRVHVFNYTDSRGINVEKLFHEIERLVAEHQGQCFKIDSKLLEDMEEKRSTMEKQAKERENEVKTKMQSLKKCLTERSCGFPELRIVLMGGRFVGKTSVMNTILKIKQEFSNSKKCVMREGEVDKRKVILIDTPGWWPYASVKETSESVKQEIMSSVTMCSPGPHAVLLVLQSDVAFSEAQRRSVKEHMELLGQNVWKYCIVVFTRGDWRGTSTIEEHIESEGETLQMLINKCGNRYHIINNMQWDDGIQVRELMEKVEMMARGNTDLLTPVEAAMEETDSGWGSNWSDQDKLERGSLKLDPPNRQMESGDPFLTRVHSTKAANSSREPSSDYGALHAVLRLAL</sequence>
<keyword evidence="7" id="KW-1185">Reference proteome</keyword>
<evidence type="ECO:0000256" key="1">
    <source>
        <dbReference type="ARBA" id="ARBA00008535"/>
    </source>
</evidence>
<dbReference type="PROSITE" id="PS51720">
    <property type="entry name" value="G_AIG1"/>
    <property type="match status" value="2"/>
</dbReference>
<dbReference type="PANTHER" id="PTHR10903:SF107">
    <property type="entry name" value="GTPASE IMAP FAMILY MEMBER 4-LIKE-RELATED"/>
    <property type="match status" value="1"/>
</dbReference>
<evidence type="ECO:0000259" key="5">
    <source>
        <dbReference type="PROSITE" id="PS51720"/>
    </source>
</evidence>
<reference evidence="6" key="1">
    <citation type="submission" date="2025-08" db="UniProtKB">
        <authorList>
            <consortium name="Ensembl"/>
        </authorList>
    </citation>
    <scope>IDENTIFICATION</scope>
</reference>
<organism evidence="6 7">
    <name type="scientific">Cyprinus carpio</name>
    <name type="common">Common carp</name>
    <dbReference type="NCBI Taxonomy" id="7962"/>
    <lineage>
        <taxon>Eukaryota</taxon>
        <taxon>Metazoa</taxon>
        <taxon>Chordata</taxon>
        <taxon>Craniata</taxon>
        <taxon>Vertebrata</taxon>
        <taxon>Euteleostomi</taxon>
        <taxon>Actinopterygii</taxon>
        <taxon>Neopterygii</taxon>
        <taxon>Teleostei</taxon>
        <taxon>Ostariophysi</taxon>
        <taxon>Cypriniformes</taxon>
        <taxon>Cyprinidae</taxon>
        <taxon>Cyprininae</taxon>
        <taxon>Cyprinus</taxon>
    </lineage>
</organism>
<evidence type="ECO:0000313" key="7">
    <source>
        <dbReference type="Proteomes" id="UP000694427"/>
    </source>
</evidence>
<dbReference type="Gene3D" id="3.40.50.300">
    <property type="entry name" value="P-loop containing nucleotide triphosphate hydrolases"/>
    <property type="match status" value="2"/>
</dbReference>
<evidence type="ECO:0000256" key="2">
    <source>
        <dbReference type="ARBA" id="ARBA00022741"/>
    </source>
</evidence>
<dbReference type="GO" id="GO:0005525">
    <property type="term" value="F:GTP binding"/>
    <property type="evidence" value="ECO:0007669"/>
    <property type="project" value="UniProtKB-KW"/>
</dbReference>
<accession>A0A8C1IG90</accession>
<keyword evidence="3" id="KW-0342">GTP-binding</keyword>
<evidence type="ECO:0000256" key="3">
    <source>
        <dbReference type="ARBA" id="ARBA00023134"/>
    </source>
</evidence>
<dbReference type="FunFam" id="3.40.50.300:FF:001809">
    <property type="entry name" value="Si:ch1073-365p7.2"/>
    <property type="match status" value="1"/>
</dbReference>
<feature type="compositionally biased region" description="Basic and acidic residues" evidence="4">
    <location>
        <begin position="460"/>
        <end position="469"/>
    </location>
</feature>
<dbReference type="AlphaFoldDB" id="A0A8C1IG90"/>
<dbReference type="Pfam" id="PF04548">
    <property type="entry name" value="AIG1"/>
    <property type="match status" value="2"/>
</dbReference>
<dbReference type="SUPFAM" id="SSF52540">
    <property type="entry name" value="P-loop containing nucleoside triphosphate hydrolases"/>
    <property type="match status" value="2"/>
</dbReference>
<reference evidence="6" key="2">
    <citation type="submission" date="2025-09" db="UniProtKB">
        <authorList>
            <consortium name="Ensembl"/>
        </authorList>
    </citation>
    <scope>IDENTIFICATION</scope>
</reference>
<protein>
    <recommendedName>
        <fullName evidence="5">AIG1-type G domain-containing protein</fullName>
    </recommendedName>
</protein>
<dbReference type="Ensembl" id="ENSCCRT00010018698.1">
    <property type="protein sequence ID" value="ENSCCRP00010017143.1"/>
    <property type="gene ID" value="ENSCCRG00010007332.1"/>
</dbReference>
<feature type="domain" description="AIG1-type G" evidence="5">
    <location>
        <begin position="252"/>
        <end position="451"/>
    </location>
</feature>
<evidence type="ECO:0000256" key="4">
    <source>
        <dbReference type="SAM" id="MobiDB-lite"/>
    </source>
</evidence>
<feature type="domain" description="AIG1-type G" evidence="5">
    <location>
        <begin position="16"/>
        <end position="215"/>
    </location>
</feature>
<feature type="region of interest" description="Disordered" evidence="4">
    <location>
        <begin position="450"/>
        <end position="483"/>
    </location>
</feature>
<keyword evidence="2" id="KW-0547">Nucleotide-binding</keyword>